<feature type="transmembrane region" description="Helical" evidence="6">
    <location>
        <begin position="76"/>
        <end position="95"/>
    </location>
</feature>
<dbReference type="PANTHER" id="PTHR23510:SF64">
    <property type="entry name" value="INNER MEMBRANE TRANSPORT PROTEIN YAJR"/>
    <property type="match status" value="1"/>
</dbReference>
<protein>
    <recommendedName>
        <fullName evidence="9">MFS general substrate transporter</fullName>
    </recommendedName>
</protein>
<evidence type="ECO:0008006" key="9">
    <source>
        <dbReference type="Google" id="ProtNLM"/>
    </source>
</evidence>
<dbReference type="Gene3D" id="1.20.1250.20">
    <property type="entry name" value="MFS general substrate transporter like domains"/>
    <property type="match status" value="1"/>
</dbReference>
<dbReference type="Pfam" id="PF07690">
    <property type="entry name" value="MFS_1"/>
    <property type="match status" value="1"/>
</dbReference>
<feature type="transmembrane region" description="Helical" evidence="6">
    <location>
        <begin position="37"/>
        <end position="55"/>
    </location>
</feature>
<dbReference type="GO" id="GO:0022857">
    <property type="term" value="F:transmembrane transporter activity"/>
    <property type="evidence" value="ECO:0007669"/>
    <property type="project" value="InterPro"/>
</dbReference>
<comment type="subcellular location">
    <subcellularLocation>
        <location evidence="1">Membrane</location>
        <topology evidence="1">Multi-pass membrane protein</topology>
    </subcellularLocation>
</comment>
<organism evidence="7 8">
    <name type="scientific">Chloropicon primus</name>
    <dbReference type="NCBI Taxonomy" id="1764295"/>
    <lineage>
        <taxon>Eukaryota</taxon>
        <taxon>Viridiplantae</taxon>
        <taxon>Chlorophyta</taxon>
        <taxon>Chloropicophyceae</taxon>
        <taxon>Chloropicales</taxon>
        <taxon>Chloropicaceae</taxon>
        <taxon>Chloropicon</taxon>
    </lineage>
</organism>
<name>A0A5B8MZ97_9CHLO</name>
<dbReference type="InterPro" id="IPR036259">
    <property type="entry name" value="MFS_trans_sf"/>
</dbReference>
<evidence type="ECO:0000313" key="8">
    <source>
        <dbReference type="Proteomes" id="UP000316726"/>
    </source>
</evidence>
<evidence type="ECO:0000256" key="1">
    <source>
        <dbReference type="ARBA" id="ARBA00004141"/>
    </source>
</evidence>
<reference evidence="7 8" key="1">
    <citation type="submission" date="2018-07" db="EMBL/GenBank/DDBJ databases">
        <title>The complete nuclear genome of the prasinophyte Chloropicon primus (CCMP1205).</title>
        <authorList>
            <person name="Pombert J.-F."/>
            <person name="Otis C."/>
            <person name="Turmel M."/>
            <person name="Lemieux C."/>
        </authorList>
    </citation>
    <scope>NUCLEOTIDE SEQUENCE [LARGE SCALE GENOMIC DNA]</scope>
    <source>
        <strain evidence="7 8">CCMP1205</strain>
    </source>
</reference>
<evidence type="ECO:0000313" key="7">
    <source>
        <dbReference type="EMBL" id="QDZ24860.1"/>
    </source>
</evidence>
<keyword evidence="8" id="KW-1185">Reference proteome</keyword>
<feature type="transmembrane region" description="Helical" evidence="6">
    <location>
        <begin position="386"/>
        <end position="407"/>
    </location>
</feature>
<evidence type="ECO:0000256" key="3">
    <source>
        <dbReference type="ARBA" id="ARBA00022989"/>
    </source>
</evidence>
<feature type="transmembrane region" description="Helical" evidence="6">
    <location>
        <begin position="413"/>
        <end position="432"/>
    </location>
</feature>
<gene>
    <name evidence="7" type="ORF">A3770_15p73780</name>
</gene>
<dbReference type="SUPFAM" id="SSF103473">
    <property type="entry name" value="MFS general substrate transporter"/>
    <property type="match status" value="1"/>
</dbReference>
<feature type="region of interest" description="Disordered" evidence="5">
    <location>
        <begin position="1"/>
        <end position="32"/>
    </location>
</feature>
<dbReference type="GO" id="GO:0016020">
    <property type="term" value="C:membrane"/>
    <property type="evidence" value="ECO:0007669"/>
    <property type="project" value="UniProtKB-SubCell"/>
</dbReference>
<feature type="transmembrane region" description="Helical" evidence="6">
    <location>
        <begin position="257"/>
        <end position="277"/>
    </location>
</feature>
<dbReference type="InterPro" id="IPR011701">
    <property type="entry name" value="MFS"/>
</dbReference>
<sequence>MSNGAVQRTKGRGASGLPALETEPGAVPPIDEDDRTVTKGILVVCFLQIALGCFYQTCTIPTARQYAEELNAPAHFDAYTVGAVSIGSAVIQPLYRWLLSKSFAATMHFQLVCIQLGSILYSLAQVAGKMELLVVGRLLGGFGASQYPIYQFIAESVGKNHRSKVISLVSGFGKSFGFALGPIFAACVANVDFQLGDMVVDKETNPGWMVALLCVVQIALVVWVFPREGSKLIGKEKLSADLPESAAPNFMSLKAKVFHYFALSYVVLMIALSNAFLSAWQLAATKVIQLTFEWSVQWSAVLVGGICFTPAFVTPLLGRLSYKFQDRTILLFSCLAQLLSCVLLFDYGTPIPYLIGGLLIFNAMTSEVMFSLSLSTKVAFLSEVDVVMSVIGLSTISRLPGFMLGSYLAMDELAGTFLAGSLLSVLGACVFFKKLVPT</sequence>
<feature type="transmembrane region" description="Helical" evidence="6">
    <location>
        <begin position="165"/>
        <end position="186"/>
    </location>
</feature>
<dbReference type="InterPro" id="IPR051068">
    <property type="entry name" value="MFS_Domain-Containing_Protein"/>
</dbReference>
<dbReference type="Proteomes" id="UP000316726">
    <property type="component" value="Chromosome 15"/>
</dbReference>
<dbReference type="STRING" id="1764295.A0A5B8MZ97"/>
<keyword evidence="3 6" id="KW-1133">Transmembrane helix</keyword>
<evidence type="ECO:0000256" key="2">
    <source>
        <dbReference type="ARBA" id="ARBA00022692"/>
    </source>
</evidence>
<feature type="transmembrane region" description="Helical" evidence="6">
    <location>
        <begin position="206"/>
        <end position="225"/>
    </location>
</feature>
<feature type="transmembrane region" description="Helical" evidence="6">
    <location>
        <begin position="297"/>
        <end position="317"/>
    </location>
</feature>
<evidence type="ECO:0000256" key="6">
    <source>
        <dbReference type="SAM" id="Phobius"/>
    </source>
</evidence>
<keyword evidence="4 6" id="KW-0472">Membrane</keyword>
<dbReference type="OrthoDB" id="5588846at2759"/>
<dbReference type="EMBL" id="CP031048">
    <property type="protein sequence ID" value="QDZ24860.1"/>
    <property type="molecule type" value="Genomic_DNA"/>
</dbReference>
<feature type="transmembrane region" description="Helical" evidence="6">
    <location>
        <begin position="353"/>
        <end position="374"/>
    </location>
</feature>
<evidence type="ECO:0000256" key="5">
    <source>
        <dbReference type="SAM" id="MobiDB-lite"/>
    </source>
</evidence>
<dbReference type="AlphaFoldDB" id="A0A5B8MZ97"/>
<evidence type="ECO:0000256" key="4">
    <source>
        <dbReference type="ARBA" id="ARBA00023136"/>
    </source>
</evidence>
<feature type="transmembrane region" description="Helical" evidence="6">
    <location>
        <begin position="329"/>
        <end position="347"/>
    </location>
</feature>
<dbReference type="PANTHER" id="PTHR23510">
    <property type="entry name" value="INNER MEMBRANE TRANSPORT PROTEIN YAJR"/>
    <property type="match status" value="1"/>
</dbReference>
<accession>A0A5B8MZ97</accession>
<proteinExistence type="predicted"/>
<keyword evidence="2 6" id="KW-0812">Transmembrane</keyword>